<protein>
    <submittedName>
        <fullName evidence="4">Regulator</fullName>
    </submittedName>
</protein>
<dbReference type="SUPFAM" id="SSF55874">
    <property type="entry name" value="ATPase domain of HSP90 chaperone/DNA topoisomerase II/histidine kinase"/>
    <property type="match status" value="1"/>
</dbReference>
<proteinExistence type="predicted"/>
<dbReference type="InterPro" id="IPR036890">
    <property type="entry name" value="HATPase_C_sf"/>
</dbReference>
<evidence type="ECO:0000259" key="3">
    <source>
        <dbReference type="Pfam" id="PF13581"/>
    </source>
</evidence>
<dbReference type="AlphaFoldDB" id="A0A0F4K1K6"/>
<organism evidence="4 5">
    <name type="scientific">Streptomyces katrae</name>
    <dbReference type="NCBI Taxonomy" id="68223"/>
    <lineage>
        <taxon>Bacteria</taxon>
        <taxon>Bacillati</taxon>
        <taxon>Actinomycetota</taxon>
        <taxon>Actinomycetes</taxon>
        <taxon>Kitasatosporales</taxon>
        <taxon>Streptomycetaceae</taxon>
        <taxon>Streptomyces</taxon>
    </lineage>
</organism>
<gene>
    <name evidence="4" type="ORF">VR44_02215</name>
</gene>
<name>A0A0F4K1K6_9ACTN</name>
<dbReference type="PANTHER" id="PTHR35526:SF3">
    <property type="entry name" value="ANTI-SIGMA-F FACTOR RSBW"/>
    <property type="match status" value="1"/>
</dbReference>
<evidence type="ECO:0000313" key="4">
    <source>
        <dbReference type="EMBL" id="KJY39101.1"/>
    </source>
</evidence>
<dbReference type="EMBL" id="JZWV01000033">
    <property type="protein sequence ID" value="KJY39101.1"/>
    <property type="molecule type" value="Genomic_DNA"/>
</dbReference>
<feature type="region of interest" description="Disordered" evidence="2">
    <location>
        <begin position="91"/>
        <end position="116"/>
    </location>
</feature>
<accession>A0A0F4K1K6</accession>
<reference evidence="4 5" key="1">
    <citation type="submission" date="2015-02" db="EMBL/GenBank/DDBJ databases">
        <authorList>
            <person name="Ju K.-S."/>
            <person name="Doroghazi J.R."/>
            <person name="Metcalf W."/>
        </authorList>
    </citation>
    <scope>NUCLEOTIDE SEQUENCE [LARGE SCALE GENOMIC DNA]</scope>
    <source>
        <strain evidence="4 5">NRRL ISP-5550</strain>
    </source>
</reference>
<dbReference type="InterPro" id="IPR003594">
    <property type="entry name" value="HATPase_dom"/>
</dbReference>
<dbReference type="Gene3D" id="3.30.565.10">
    <property type="entry name" value="Histidine kinase-like ATPase, C-terminal domain"/>
    <property type="match status" value="1"/>
</dbReference>
<evidence type="ECO:0000256" key="1">
    <source>
        <dbReference type="ARBA" id="ARBA00022527"/>
    </source>
</evidence>
<dbReference type="Proteomes" id="UP000033551">
    <property type="component" value="Unassembled WGS sequence"/>
</dbReference>
<keyword evidence="1" id="KW-0808">Transferase</keyword>
<evidence type="ECO:0000313" key="5">
    <source>
        <dbReference type="Proteomes" id="UP000033551"/>
    </source>
</evidence>
<sequence>MRRRGTGEAVDGSAPVAEQTRRLVLGGATAGVVTRCRDFTRHALADWRWAPGSEAEEDVLLLVSELVTNACLHAGGPRELVLRHGPGGRLRVEVTDDSPEPPRPRAAQDRSRPGGHGLVLLNHLAQSWGSAPLPDAARPGKTVWLELPSPVPEG</sequence>
<feature type="compositionally biased region" description="Basic and acidic residues" evidence="2">
    <location>
        <begin position="91"/>
        <end position="112"/>
    </location>
</feature>
<evidence type="ECO:0000256" key="2">
    <source>
        <dbReference type="SAM" id="MobiDB-lite"/>
    </source>
</evidence>
<keyword evidence="1" id="KW-0418">Kinase</keyword>
<dbReference type="InterPro" id="IPR050267">
    <property type="entry name" value="Anti-sigma-factor_SerPK"/>
</dbReference>
<keyword evidence="1" id="KW-0723">Serine/threonine-protein kinase</keyword>
<dbReference type="GO" id="GO:0004674">
    <property type="term" value="F:protein serine/threonine kinase activity"/>
    <property type="evidence" value="ECO:0007669"/>
    <property type="project" value="UniProtKB-KW"/>
</dbReference>
<feature type="domain" description="Histidine kinase/HSP90-like ATPase" evidence="3">
    <location>
        <begin position="40"/>
        <end position="127"/>
    </location>
</feature>
<dbReference type="PATRIC" id="fig|68223.7.peg.5708"/>
<dbReference type="PANTHER" id="PTHR35526">
    <property type="entry name" value="ANTI-SIGMA-F FACTOR RSBW-RELATED"/>
    <property type="match status" value="1"/>
</dbReference>
<comment type="caution">
    <text evidence="4">The sequence shown here is derived from an EMBL/GenBank/DDBJ whole genome shotgun (WGS) entry which is preliminary data.</text>
</comment>
<keyword evidence="5" id="KW-1185">Reference proteome</keyword>
<dbReference type="Pfam" id="PF13581">
    <property type="entry name" value="HATPase_c_2"/>
    <property type="match status" value="1"/>
</dbReference>
<dbReference type="CDD" id="cd16936">
    <property type="entry name" value="HATPase_RsbW-like"/>
    <property type="match status" value="1"/>
</dbReference>
<dbReference type="STRING" id="68223.GCA_002028425_03441"/>